<dbReference type="InterPro" id="IPR036380">
    <property type="entry name" value="Isochorismatase-like_sf"/>
</dbReference>
<dbReference type="RefSeq" id="WP_290000241.1">
    <property type="nucleotide sequence ID" value="NZ_JAUEPH010000004.1"/>
</dbReference>
<keyword evidence="2" id="KW-0662">Pyridine nucleotide biosynthesis</keyword>
<evidence type="ECO:0000256" key="1">
    <source>
        <dbReference type="ARBA" id="ARBA00006336"/>
    </source>
</evidence>
<evidence type="ECO:0000259" key="8">
    <source>
        <dbReference type="Pfam" id="PF00857"/>
    </source>
</evidence>
<keyword evidence="3" id="KW-0479">Metal-binding</keyword>
<dbReference type="InterPro" id="IPR000868">
    <property type="entry name" value="Isochorismatase-like_dom"/>
</dbReference>
<dbReference type="EMBL" id="JAUEPH010000004">
    <property type="protein sequence ID" value="MDN3204600.1"/>
    <property type="molecule type" value="Genomic_DNA"/>
</dbReference>
<evidence type="ECO:0000256" key="7">
    <source>
        <dbReference type="ARBA" id="ARBA00043224"/>
    </source>
</evidence>
<protein>
    <recommendedName>
        <fullName evidence="6">nicotinamidase</fullName>
        <ecNumber evidence="6">3.5.1.19</ecNumber>
    </recommendedName>
    <alternativeName>
        <fullName evidence="7">Nicotinamide deamidase</fullName>
    </alternativeName>
</protein>
<dbReference type="Gene3D" id="3.40.50.850">
    <property type="entry name" value="Isochorismatase-like"/>
    <property type="match status" value="1"/>
</dbReference>
<dbReference type="InterPro" id="IPR052347">
    <property type="entry name" value="Isochorismatase_Nicotinamidase"/>
</dbReference>
<dbReference type="PANTHER" id="PTHR11080">
    <property type="entry name" value="PYRAZINAMIDASE/NICOTINAMIDASE"/>
    <property type="match status" value="1"/>
</dbReference>
<dbReference type="CDD" id="cd01011">
    <property type="entry name" value="nicotinamidase"/>
    <property type="match status" value="1"/>
</dbReference>
<dbReference type="Proteomes" id="UP001171916">
    <property type="component" value="Unassembled WGS sequence"/>
</dbReference>
<evidence type="ECO:0000313" key="10">
    <source>
        <dbReference type="Proteomes" id="UP001171916"/>
    </source>
</evidence>
<comment type="caution">
    <text evidence="9">The sequence shown here is derived from an EMBL/GenBank/DDBJ whole genome shotgun (WGS) entry which is preliminary data.</text>
</comment>
<dbReference type="PANTHER" id="PTHR11080:SF2">
    <property type="entry name" value="LD05707P"/>
    <property type="match status" value="1"/>
</dbReference>
<comment type="pathway">
    <text evidence="5">Cofactor biosynthesis; nicotinate biosynthesis; nicotinate from nicotinamide: step 1/1.</text>
</comment>
<evidence type="ECO:0000256" key="5">
    <source>
        <dbReference type="ARBA" id="ARBA00037900"/>
    </source>
</evidence>
<dbReference type="Pfam" id="PF00857">
    <property type="entry name" value="Isochorismatase"/>
    <property type="match status" value="1"/>
</dbReference>
<comment type="similarity">
    <text evidence="1">Belongs to the isochorismatase family.</text>
</comment>
<accession>A0ABT7YE09</accession>
<keyword evidence="10" id="KW-1185">Reference proteome</keyword>
<evidence type="ECO:0000313" key="9">
    <source>
        <dbReference type="EMBL" id="MDN3204600.1"/>
    </source>
</evidence>
<evidence type="ECO:0000256" key="2">
    <source>
        <dbReference type="ARBA" id="ARBA00022642"/>
    </source>
</evidence>
<gene>
    <name evidence="9" type="primary">pncA</name>
    <name evidence="9" type="ORF">QVH07_10590</name>
</gene>
<evidence type="ECO:0000256" key="4">
    <source>
        <dbReference type="ARBA" id="ARBA00022801"/>
    </source>
</evidence>
<keyword evidence="4 9" id="KW-0378">Hydrolase</keyword>
<dbReference type="SUPFAM" id="SSF52499">
    <property type="entry name" value="Isochorismatase-like hydrolases"/>
    <property type="match status" value="1"/>
</dbReference>
<dbReference type="GO" id="GO:0008936">
    <property type="term" value="F:nicotinamidase activity"/>
    <property type="evidence" value="ECO:0007669"/>
    <property type="project" value="UniProtKB-EC"/>
</dbReference>
<evidence type="ECO:0000256" key="3">
    <source>
        <dbReference type="ARBA" id="ARBA00022723"/>
    </source>
</evidence>
<name>A0ABT7YE09_9BACT</name>
<reference evidence="9" key="1">
    <citation type="submission" date="2023-06" db="EMBL/GenBank/DDBJ databases">
        <title>Robiginitalea aurantiacus sp. nov. and Algoriphagus sediminis sp. nov., isolated from coastal sediment.</title>
        <authorList>
            <person name="Zhou Z.Y."/>
            <person name="An J."/>
            <person name="Jia Y.W."/>
            <person name="Du Z.J."/>
        </authorList>
    </citation>
    <scope>NUCLEOTIDE SEQUENCE</scope>
    <source>
        <strain evidence="9">C2-7</strain>
    </source>
</reference>
<dbReference type="EC" id="3.5.1.19" evidence="6"/>
<proteinExistence type="inferred from homology"/>
<dbReference type="NCBIfam" id="NF008623">
    <property type="entry name" value="PRK11609.1"/>
    <property type="match status" value="1"/>
</dbReference>
<feature type="domain" description="Isochorismatase-like" evidence="8">
    <location>
        <begin position="10"/>
        <end position="209"/>
    </location>
</feature>
<sequence length="211" mass="23490">MVQIDQAKDVLLLVDIQNDFLPGGSLAVKEGDQIIPIVNKLQSKFQKIVATQDFHPPGHKSFAANHEGKKIGEMIQLDGLDQVLWPTHCVQGSFGSEFSDQLEQKNWLKIFRKGLNENVDSYSGFFDNARRGDTGLNTYLKEIGVQRVFVVGLALDYCVKFTALDSIDLGFDTFLITDGSRAVNLNKNDDQLAIEKMVAKGINIITSQEIE</sequence>
<organism evidence="9 10">
    <name type="scientific">Algoriphagus sediminis</name>
    <dbReference type="NCBI Taxonomy" id="3057113"/>
    <lineage>
        <taxon>Bacteria</taxon>
        <taxon>Pseudomonadati</taxon>
        <taxon>Bacteroidota</taxon>
        <taxon>Cytophagia</taxon>
        <taxon>Cytophagales</taxon>
        <taxon>Cyclobacteriaceae</taxon>
        <taxon>Algoriphagus</taxon>
    </lineage>
</organism>
<evidence type="ECO:0000256" key="6">
    <source>
        <dbReference type="ARBA" id="ARBA00039017"/>
    </source>
</evidence>